<dbReference type="RefSeq" id="WP_147014546.1">
    <property type="nucleotide sequence ID" value="NZ_VORB01000006.1"/>
</dbReference>
<evidence type="ECO:0000256" key="5">
    <source>
        <dbReference type="SAM" id="Phobius"/>
    </source>
</evidence>
<evidence type="ECO:0000256" key="1">
    <source>
        <dbReference type="ARBA" id="ARBA00004141"/>
    </source>
</evidence>
<name>A0A5C6V037_9FLAO</name>
<feature type="transmembrane region" description="Helical" evidence="5">
    <location>
        <begin position="6"/>
        <end position="24"/>
    </location>
</feature>
<sequence length="103" mass="11590">MADRLSAALAYLTVIGWVISLLIHKSRPKYFINFHLKNALFLHGTAFAMSFLMRFANSLGILLSLIGLAMMVYYVIGLINALMGSEQPLPFIGNWIQEKLPNF</sequence>
<dbReference type="EMBL" id="VORB01000006">
    <property type="protein sequence ID" value="TXC78519.1"/>
    <property type="molecule type" value="Genomic_DNA"/>
</dbReference>
<keyword evidence="4 5" id="KW-0472">Membrane</keyword>
<dbReference type="AlphaFoldDB" id="A0A5C6V037"/>
<feature type="transmembrane region" description="Helical" evidence="5">
    <location>
        <begin position="61"/>
        <end position="82"/>
    </location>
</feature>
<keyword evidence="7" id="KW-1185">Reference proteome</keyword>
<protein>
    <recommendedName>
        <fullName evidence="8">DUF4870 domain-containing protein</fullName>
    </recommendedName>
</protein>
<keyword evidence="2 5" id="KW-0812">Transmembrane</keyword>
<evidence type="ECO:0000256" key="3">
    <source>
        <dbReference type="ARBA" id="ARBA00022989"/>
    </source>
</evidence>
<comment type="caution">
    <text evidence="6">The sequence shown here is derived from an EMBL/GenBank/DDBJ whole genome shotgun (WGS) entry which is preliminary data.</text>
</comment>
<keyword evidence="3 5" id="KW-1133">Transmembrane helix</keyword>
<evidence type="ECO:0000256" key="4">
    <source>
        <dbReference type="ARBA" id="ARBA00023136"/>
    </source>
</evidence>
<reference evidence="6 7" key="1">
    <citation type="submission" date="2019-08" db="EMBL/GenBank/DDBJ databases">
        <title>Genome of Luteibaculum oceani JCM 18817.</title>
        <authorList>
            <person name="Bowman J.P."/>
        </authorList>
    </citation>
    <scope>NUCLEOTIDE SEQUENCE [LARGE SCALE GENOMIC DNA]</scope>
    <source>
        <strain evidence="6 7">JCM 18817</strain>
    </source>
</reference>
<evidence type="ECO:0000313" key="7">
    <source>
        <dbReference type="Proteomes" id="UP000321168"/>
    </source>
</evidence>
<organism evidence="6 7">
    <name type="scientific">Luteibaculum oceani</name>
    <dbReference type="NCBI Taxonomy" id="1294296"/>
    <lineage>
        <taxon>Bacteria</taxon>
        <taxon>Pseudomonadati</taxon>
        <taxon>Bacteroidota</taxon>
        <taxon>Flavobacteriia</taxon>
        <taxon>Flavobacteriales</taxon>
        <taxon>Luteibaculaceae</taxon>
        <taxon>Luteibaculum</taxon>
    </lineage>
</organism>
<accession>A0A5C6V037</accession>
<dbReference type="InterPro" id="IPR019109">
    <property type="entry name" value="MamF_MmsF"/>
</dbReference>
<gene>
    <name evidence="6" type="ORF">FRX97_07310</name>
</gene>
<evidence type="ECO:0000313" key="6">
    <source>
        <dbReference type="EMBL" id="TXC78519.1"/>
    </source>
</evidence>
<proteinExistence type="predicted"/>
<dbReference type="Pfam" id="PF09685">
    <property type="entry name" value="MamF_MmsF"/>
    <property type="match status" value="1"/>
</dbReference>
<feature type="transmembrane region" description="Helical" evidence="5">
    <location>
        <begin position="36"/>
        <end position="55"/>
    </location>
</feature>
<evidence type="ECO:0000256" key="2">
    <source>
        <dbReference type="ARBA" id="ARBA00022692"/>
    </source>
</evidence>
<comment type="subcellular location">
    <subcellularLocation>
        <location evidence="1">Membrane</location>
        <topology evidence="1">Multi-pass membrane protein</topology>
    </subcellularLocation>
</comment>
<dbReference type="Proteomes" id="UP000321168">
    <property type="component" value="Unassembled WGS sequence"/>
</dbReference>
<evidence type="ECO:0008006" key="8">
    <source>
        <dbReference type="Google" id="ProtNLM"/>
    </source>
</evidence>
<dbReference type="OrthoDB" id="6400719at2"/>